<dbReference type="InterPro" id="IPR038781">
    <property type="entry name" value="C365.16-ike"/>
</dbReference>
<dbReference type="VEuPathDB" id="FungiDB:BO71DRAFT_445342"/>
<dbReference type="PANTHER" id="PTHR37845">
    <property type="entry name" value="SEQUENCE ORPHAN"/>
    <property type="match status" value="1"/>
</dbReference>
<keyword evidence="1" id="KW-0812">Transmembrane</keyword>
<accession>A0A319D1B0</accession>
<keyword evidence="1" id="KW-0472">Membrane</keyword>
<protein>
    <recommendedName>
        <fullName evidence="4">Sequence orphan</fullName>
    </recommendedName>
</protein>
<evidence type="ECO:0000256" key="1">
    <source>
        <dbReference type="SAM" id="Phobius"/>
    </source>
</evidence>
<evidence type="ECO:0000313" key="2">
    <source>
        <dbReference type="EMBL" id="PYH88307.1"/>
    </source>
</evidence>
<dbReference type="EMBL" id="KZ826106">
    <property type="protein sequence ID" value="PYH88307.1"/>
    <property type="molecule type" value="Genomic_DNA"/>
</dbReference>
<feature type="transmembrane region" description="Helical" evidence="1">
    <location>
        <begin position="21"/>
        <end position="38"/>
    </location>
</feature>
<dbReference type="STRING" id="1448320.A0A319D1B0"/>
<organism evidence="2 3">
    <name type="scientific">Aspergillus ellipticus CBS 707.79</name>
    <dbReference type="NCBI Taxonomy" id="1448320"/>
    <lineage>
        <taxon>Eukaryota</taxon>
        <taxon>Fungi</taxon>
        <taxon>Dikarya</taxon>
        <taxon>Ascomycota</taxon>
        <taxon>Pezizomycotina</taxon>
        <taxon>Eurotiomycetes</taxon>
        <taxon>Eurotiomycetidae</taxon>
        <taxon>Eurotiales</taxon>
        <taxon>Aspergillaceae</taxon>
        <taxon>Aspergillus</taxon>
        <taxon>Aspergillus subgen. Circumdati</taxon>
    </lineage>
</organism>
<proteinExistence type="predicted"/>
<dbReference type="GO" id="GO:0005739">
    <property type="term" value="C:mitochondrion"/>
    <property type="evidence" value="ECO:0007669"/>
    <property type="project" value="TreeGrafter"/>
</dbReference>
<dbReference type="OrthoDB" id="275936at2759"/>
<sequence length="276" mass="30362">METCNLRNWKGKWSRQLAGDFMAGLVSATLISPIVIVIDRSVVERLASDGSLLRTLRTHAFCSILQPKRFYSSKPFFIVWSLYASTYVTANATDTCISQLPTMNESSTSASLTRTFSFLPTYAANVSLGILKDIRFAQAYGNTGHLPSTAPRVPRVAYLAFLIRDSITISSSFTLAPQVASFVPDWVTGDPHIKKTISQLALPALVQFVNTPLHLFALDLIARPHATTIAERSALIRSNWAQSSSVRAARVLPAFGIGVVINRELREVFQQRMIGG</sequence>
<dbReference type="Proteomes" id="UP000247810">
    <property type="component" value="Unassembled WGS sequence"/>
</dbReference>
<reference evidence="2 3" key="1">
    <citation type="submission" date="2018-02" db="EMBL/GenBank/DDBJ databases">
        <title>The genomes of Aspergillus section Nigri reveals drivers in fungal speciation.</title>
        <authorList>
            <consortium name="DOE Joint Genome Institute"/>
            <person name="Vesth T.C."/>
            <person name="Nybo J."/>
            <person name="Theobald S."/>
            <person name="Brandl J."/>
            <person name="Frisvad J.C."/>
            <person name="Nielsen K.F."/>
            <person name="Lyhne E.K."/>
            <person name="Kogle M.E."/>
            <person name="Kuo A."/>
            <person name="Riley R."/>
            <person name="Clum A."/>
            <person name="Nolan M."/>
            <person name="Lipzen A."/>
            <person name="Salamov A."/>
            <person name="Henrissat B."/>
            <person name="Wiebenga A."/>
            <person name="De vries R.P."/>
            <person name="Grigoriev I.V."/>
            <person name="Mortensen U.H."/>
            <person name="Andersen M.R."/>
            <person name="Baker S.E."/>
        </authorList>
    </citation>
    <scope>NUCLEOTIDE SEQUENCE [LARGE SCALE GENOMIC DNA]</scope>
    <source>
        <strain evidence="2 3">CBS 707.79</strain>
    </source>
</reference>
<evidence type="ECO:0008006" key="4">
    <source>
        <dbReference type="Google" id="ProtNLM"/>
    </source>
</evidence>
<evidence type="ECO:0000313" key="3">
    <source>
        <dbReference type="Proteomes" id="UP000247810"/>
    </source>
</evidence>
<keyword evidence="1" id="KW-1133">Transmembrane helix</keyword>
<name>A0A319D1B0_9EURO</name>
<dbReference type="PANTHER" id="PTHR37845:SF1">
    <property type="entry name" value="SEQUENCE ORPHAN"/>
    <property type="match status" value="1"/>
</dbReference>
<dbReference type="AlphaFoldDB" id="A0A319D1B0"/>
<gene>
    <name evidence="2" type="ORF">BO71DRAFT_445342</name>
</gene>
<keyword evidence="3" id="KW-1185">Reference proteome</keyword>